<accession>R7UKZ5</accession>
<reference evidence="3" key="1">
    <citation type="submission" date="2012-12" db="EMBL/GenBank/DDBJ databases">
        <authorList>
            <person name="Hellsten U."/>
            <person name="Grimwood J."/>
            <person name="Chapman J.A."/>
            <person name="Shapiro H."/>
            <person name="Aerts A."/>
            <person name="Otillar R.P."/>
            <person name="Terry A.Y."/>
            <person name="Boore J.L."/>
            <person name="Simakov O."/>
            <person name="Marletaz F."/>
            <person name="Cho S.-J."/>
            <person name="Edsinger-Gonzales E."/>
            <person name="Havlak P."/>
            <person name="Kuo D.-H."/>
            <person name="Larsson T."/>
            <person name="Lv J."/>
            <person name="Arendt D."/>
            <person name="Savage R."/>
            <person name="Osoegawa K."/>
            <person name="de Jong P."/>
            <person name="Lindberg D.R."/>
            <person name="Seaver E.C."/>
            <person name="Weisblat D.A."/>
            <person name="Putnam N.H."/>
            <person name="Grigoriev I.V."/>
            <person name="Rokhsar D.S."/>
        </authorList>
    </citation>
    <scope>NUCLEOTIDE SEQUENCE</scope>
    <source>
        <strain evidence="3">I ESC-2004</strain>
    </source>
</reference>
<reference evidence="1 3" key="2">
    <citation type="journal article" date="2013" name="Nature">
        <title>Insights into bilaterian evolution from three spiralian genomes.</title>
        <authorList>
            <person name="Simakov O."/>
            <person name="Marletaz F."/>
            <person name="Cho S.J."/>
            <person name="Edsinger-Gonzales E."/>
            <person name="Havlak P."/>
            <person name="Hellsten U."/>
            <person name="Kuo D.H."/>
            <person name="Larsson T."/>
            <person name="Lv J."/>
            <person name="Arendt D."/>
            <person name="Savage R."/>
            <person name="Osoegawa K."/>
            <person name="de Jong P."/>
            <person name="Grimwood J."/>
            <person name="Chapman J.A."/>
            <person name="Shapiro H."/>
            <person name="Aerts A."/>
            <person name="Otillar R.P."/>
            <person name="Terry A.Y."/>
            <person name="Boore J.L."/>
            <person name="Grigoriev I.V."/>
            <person name="Lindberg D.R."/>
            <person name="Seaver E.C."/>
            <person name="Weisblat D.A."/>
            <person name="Putnam N.H."/>
            <person name="Rokhsar D.S."/>
        </authorList>
    </citation>
    <scope>NUCLEOTIDE SEQUENCE</scope>
    <source>
        <strain evidence="1 3">I ESC-2004</strain>
    </source>
</reference>
<protein>
    <recommendedName>
        <fullName evidence="4">Reverse transcriptase domain-containing protein</fullName>
    </recommendedName>
</protein>
<dbReference type="EnsemblMetazoa" id="CapteT31793">
    <property type="protein sequence ID" value="CapteP31793"/>
    <property type="gene ID" value="CapteG31793"/>
</dbReference>
<dbReference type="EMBL" id="AMQN01044787">
    <property type="status" value="NOT_ANNOTATED_CDS"/>
    <property type="molecule type" value="Genomic_DNA"/>
</dbReference>
<dbReference type="EMBL" id="KB302295">
    <property type="protein sequence ID" value="ELU04443.1"/>
    <property type="molecule type" value="Genomic_DNA"/>
</dbReference>
<evidence type="ECO:0000313" key="2">
    <source>
        <dbReference type="EnsemblMetazoa" id="CapteP31793"/>
    </source>
</evidence>
<name>R7UKZ5_CAPTE</name>
<dbReference type="OrthoDB" id="426210at2759"/>
<proteinExistence type="predicted"/>
<sequence length="60" mass="7035">KLEYYGISSNSLALIKHYLTNRKQFSDCEIYKSELENITTEVPQGSNLGLFLFWIYINDL</sequence>
<organism evidence="1">
    <name type="scientific">Capitella teleta</name>
    <name type="common">Polychaete worm</name>
    <dbReference type="NCBI Taxonomy" id="283909"/>
    <lineage>
        <taxon>Eukaryota</taxon>
        <taxon>Metazoa</taxon>
        <taxon>Spiralia</taxon>
        <taxon>Lophotrochozoa</taxon>
        <taxon>Annelida</taxon>
        <taxon>Polychaeta</taxon>
        <taxon>Sedentaria</taxon>
        <taxon>Scolecida</taxon>
        <taxon>Capitellidae</taxon>
        <taxon>Capitella</taxon>
    </lineage>
</organism>
<evidence type="ECO:0008006" key="4">
    <source>
        <dbReference type="Google" id="ProtNLM"/>
    </source>
</evidence>
<dbReference type="AlphaFoldDB" id="R7UKZ5"/>
<evidence type="ECO:0000313" key="3">
    <source>
        <dbReference type="Proteomes" id="UP000014760"/>
    </source>
</evidence>
<dbReference type="HOGENOM" id="CLU_2948518_0_0_1"/>
<reference evidence="2" key="3">
    <citation type="submission" date="2015-06" db="UniProtKB">
        <authorList>
            <consortium name="EnsemblMetazoa"/>
        </authorList>
    </citation>
    <scope>IDENTIFICATION</scope>
</reference>
<evidence type="ECO:0000313" key="1">
    <source>
        <dbReference type="EMBL" id="ELU04443.1"/>
    </source>
</evidence>
<feature type="non-terminal residue" evidence="1">
    <location>
        <position position="1"/>
    </location>
</feature>
<gene>
    <name evidence="1" type="ORF">CAPTEDRAFT_31793</name>
</gene>
<feature type="non-terminal residue" evidence="1">
    <location>
        <position position="60"/>
    </location>
</feature>
<keyword evidence="3" id="KW-1185">Reference proteome</keyword>
<dbReference type="Proteomes" id="UP000014760">
    <property type="component" value="Unassembled WGS sequence"/>
</dbReference>